<feature type="transmembrane region" description="Helical" evidence="9">
    <location>
        <begin position="231"/>
        <end position="249"/>
    </location>
</feature>
<name>A0A1T4WPW7_9MICO</name>
<evidence type="ECO:0000256" key="6">
    <source>
        <dbReference type="ARBA" id="ARBA00022989"/>
    </source>
</evidence>
<keyword evidence="6 9" id="KW-1133">Transmembrane helix</keyword>
<accession>A0A1T4WPW7</accession>
<feature type="transmembrane region" description="Helical" evidence="9">
    <location>
        <begin position="288"/>
        <end position="308"/>
    </location>
</feature>
<sequence length="348" mass="35762">MTVTAPESDLKPAPTRHPFSKAFALIGPLPPLLLLMIIVFAIANPVFLSSANLITLATQSVFLLLVALGQMLVLVTGGFDLSVGANVALTSIVSASVMVAVYGDIDEYSGDAMWAGFFTAIVVGLVVGLVNGAGVAFLKVNAFIVTLASTSVFTGITLVISAGSEINGLPRAFTHEIGSGDVAGVPILVLLTLPVVLVLFVVLRWTRYGRHLYAIGGNPTAAKVAGVRVKLNLLATYVICGVVTSYAGWLLTARVASGQPMLGGTFALESITAAIIGGAALAGGRGGVGGTLLGVIFIMALTNGMNLMRLDSNQQSIAVGIVLVFAVVADRLRARARSKAAETKGADK</sequence>
<proteinExistence type="predicted"/>
<dbReference type="Proteomes" id="UP000189735">
    <property type="component" value="Unassembled WGS sequence"/>
</dbReference>
<organism evidence="10 11">
    <name type="scientific">Agreia bicolorata</name>
    <dbReference type="NCBI Taxonomy" id="110935"/>
    <lineage>
        <taxon>Bacteria</taxon>
        <taxon>Bacillati</taxon>
        <taxon>Actinomycetota</taxon>
        <taxon>Actinomycetes</taxon>
        <taxon>Micrococcales</taxon>
        <taxon>Microbacteriaceae</taxon>
        <taxon>Agreia</taxon>
    </lineage>
</organism>
<evidence type="ECO:0000313" key="11">
    <source>
        <dbReference type="Proteomes" id="UP000189735"/>
    </source>
</evidence>
<reference evidence="11" key="1">
    <citation type="submission" date="2017-02" db="EMBL/GenBank/DDBJ databases">
        <authorList>
            <person name="Varghese N."/>
            <person name="Submissions S."/>
        </authorList>
    </citation>
    <scope>NUCLEOTIDE SEQUENCE [LARGE SCALE GENOMIC DNA]</scope>
    <source>
        <strain evidence="11">VKM Ac-2052</strain>
    </source>
</reference>
<feature type="transmembrane region" description="Helical" evidence="9">
    <location>
        <begin position="83"/>
        <end position="102"/>
    </location>
</feature>
<dbReference type="PANTHER" id="PTHR32196:SF71">
    <property type="entry name" value="AUTOINDUCER 2 IMPORT SYSTEM PERMEASE PROTEIN LSRD"/>
    <property type="match status" value="1"/>
</dbReference>
<feature type="transmembrane region" description="Helical" evidence="9">
    <location>
        <begin position="261"/>
        <end position="281"/>
    </location>
</feature>
<gene>
    <name evidence="10" type="ORF">SAMN06295879_0049</name>
</gene>
<dbReference type="Pfam" id="PF02653">
    <property type="entry name" value="BPD_transp_2"/>
    <property type="match status" value="1"/>
</dbReference>
<dbReference type="EMBL" id="FUYG01000001">
    <property type="protein sequence ID" value="SKA79404.1"/>
    <property type="molecule type" value="Genomic_DNA"/>
</dbReference>
<keyword evidence="3" id="KW-1003">Cell membrane</keyword>
<evidence type="ECO:0000256" key="2">
    <source>
        <dbReference type="ARBA" id="ARBA00022448"/>
    </source>
</evidence>
<feature type="transmembrane region" description="Helical" evidence="9">
    <location>
        <begin position="183"/>
        <end position="203"/>
    </location>
</feature>
<keyword evidence="5 9" id="KW-0812">Transmembrane</keyword>
<evidence type="ECO:0000313" key="10">
    <source>
        <dbReference type="EMBL" id="SKA79404.1"/>
    </source>
</evidence>
<dbReference type="GO" id="GO:0005886">
    <property type="term" value="C:plasma membrane"/>
    <property type="evidence" value="ECO:0007669"/>
    <property type="project" value="UniProtKB-SubCell"/>
</dbReference>
<keyword evidence="7 9" id="KW-0472">Membrane</keyword>
<evidence type="ECO:0000256" key="4">
    <source>
        <dbReference type="ARBA" id="ARBA00022519"/>
    </source>
</evidence>
<feature type="transmembrane region" description="Helical" evidence="9">
    <location>
        <begin position="142"/>
        <end position="163"/>
    </location>
</feature>
<evidence type="ECO:0000256" key="5">
    <source>
        <dbReference type="ARBA" id="ARBA00022692"/>
    </source>
</evidence>
<dbReference type="AlphaFoldDB" id="A0A1T4WPW7"/>
<evidence type="ECO:0000256" key="7">
    <source>
        <dbReference type="ARBA" id="ARBA00023136"/>
    </source>
</evidence>
<keyword evidence="2" id="KW-0813">Transport</keyword>
<dbReference type="PANTHER" id="PTHR32196">
    <property type="entry name" value="ABC TRANSPORTER PERMEASE PROTEIN YPHD-RELATED-RELATED"/>
    <property type="match status" value="1"/>
</dbReference>
<feature type="transmembrane region" description="Helical" evidence="9">
    <location>
        <begin position="314"/>
        <end position="332"/>
    </location>
</feature>
<evidence type="ECO:0000256" key="8">
    <source>
        <dbReference type="ARBA" id="ARBA00039381"/>
    </source>
</evidence>
<protein>
    <recommendedName>
        <fullName evidence="8">Autoinducer 2 import system permease protein LsrD</fullName>
    </recommendedName>
</protein>
<evidence type="ECO:0000256" key="3">
    <source>
        <dbReference type="ARBA" id="ARBA00022475"/>
    </source>
</evidence>
<dbReference type="CDD" id="cd06579">
    <property type="entry name" value="TM_PBP1_transp_AraH_like"/>
    <property type="match status" value="1"/>
</dbReference>
<dbReference type="RefSeq" id="WP_078712930.1">
    <property type="nucleotide sequence ID" value="NZ_FUYG01000001.1"/>
</dbReference>
<feature type="transmembrane region" description="Helical" evidence="9">
    <location>
        <begin position="114"/>
        <end position="135"/>
    </location>
</feature>
<dbReference type="GO" id="GO:0022857">
    <property type="term" value="F:transmembrane transporter activity"/>
    <property type="evidence" value="ECO:0007669"/>
    <property type="project" value="InterPro"/>
</dbReference>
<feature type="transmembrane region" description="Helical" evidence="9">
    <location>
        <begin position="22"/>
        <end position="47"/>
    </location>
</feature>
<evidence type="ECO:0000256" key="1">
    <source>
        <dbReference type="ARBA" id="ARBA00004651"/>
    </source>
</evidence>
<dbReference type="InterPro" id="IPR001851">
    <property type="entry name" value="ABC_transp_permease"/>
</dbReference>
<evidence type="ECO:0000256" key="9">
    <source>
        <dbReference type="SAM" id="Phobius"/>
    </source>
</evidence>
<feature type="transmembrane region" description="Helical" evidence="9">
    <location>
        <begin position="53"/>
        <end position="76"/>
    </location>
</feature>
<keyword evidence="4" id="KW-0997">Cell inner membrane</keyword>
<comment type="subcellular location">
    <subcellularLocation>
        <location evidence="1">Cell membrane</location>
        <topology evidence="1">Multi-pass membrane protein</topology>
    </subcellularLocation>
</comment>